<evidence type="ECO:0000313" key="2">
    <source>
        <dbReference type="Proteomes" id="UP001197609"/>
    </source>
</evidence>
<comment type="caution">
    <text evidence="1">The sequence shown here is derived from an EMBL/GenBank/DDBJ whole genome shotgun (WGS) entry which is preliminary data.</text>
</comment>
<name>A0AAJ1ALM8_9BACT</name>
<protein>
    <submittedName>
        <fullName evidence="1">Addiction module protein</fullName>
    </submittedName>
</protein>
<proteinExistence type="predicted"/>
<reference evidence="1 2" key="1">
    <citation type="journal article" date="2021" name="bioRxiv">
        <title>Unraveling nitrogen, sulfur and carbon metabolic pathways and microbial community transcriptional responses to substrate deprivation and toxicity stresses in a bioreactor mimicking anoxic brackish coastal sediment conditions.</title>
        <authorList>
            <person name="Martins P.D."/>
            <person name="Echeveste M.J."/>
            <person name="Arshad A."/>
            <person name="Kurth J."/>
            <person name="Ouboter H."/>
            <person name="Jetten M.S.M."/>
            <person name="Welte C.U."/>
        </authorList>
    </citation>
    <scope>NUCLEOTIDE SEQUENCE [LARGE SCALE GENOMIC DNA]</scope>
    <source>
        <strain evidence="1">MAG_38</strain>
    </source>
</reference>
<dbReference type="NCBIfam" id="TIGR02574">
    <property type="entry name" value="stabl_TIGR02574"/>
    <property type="match status" value="1"/>
</dbReference>
<dbReference type="Proteomes" id="UP001197609">
    <property type="component" value="Unassembled WGS sequence"/>
</dbReference>
<sequence>MSNTLKELEAQARSLSPEERAKLAELLLESLRDAPLVEIEKAWELEIAKRVAAYDRGEVPTFSAESVFAEARRLAR</sequence>
<dbReference type="AlphaFoldDB" id="A0AAJ1ALM8"/>
<organism evidence="1 2">
    <name type="scientific">Candidatus Methylomirabilis tolerans</name>
    <dbReference type="NCBI Taxonomy" id="3123416"/>
    <lineage>
        <taxon>Bacteria</taxon>
        <taxon>Candidatus Methylomirabilota</taxon>
        <taxon>Candidatus Methylomirabilia</taxon>
        <taxon>Candidatus Methylomirabilales</taxon>
        <taxon>Candidatus Methylomirabilaceae</taxon>
        <taxon>Candidatus Methylomirabilis</taxon>
    </lineage>
</organism>
<dbReference type="Pfam" id="PF09720">
    <property type="entry name" value="Unstab_antitox"/>
    <property type="match status" value="1"/>
</dbReference>
<dbReference type="EMBL" id="JAIOIU010000133">
    <property type="protein sequence ID" value="MBZ0160577.1"/>
    <property type="molecule type" value="Genomic_DNA"/>
</dbReference>
<dbReference type="InterPro" id="IPR013406">
    <property type="entry name" value="CHP02574_addiction_mod"/>
</dbReference>
<gene>
    <name evidence="1" type="ORF">K8G79_10660</name>
</gene>
<accession>A0AAJ1ALM8</accession>
<evidence type="ECO:0000313" key="1">
    <source>
        <dbReference type="EMBL" id="MBZ0160577.1"/>
    </source>
</evidence>